<dbReference type="GO" id="GO:0036149">
    <property type="term" value="P:phosphatidylinositol acyl-chain remodeling"/>
    <property type="evidence" value="ECO:0007669"/>
    <property type="project" value="TreeGrafter"/>
</dbReference>
<dbReference type="OrthoDB" id="189226at2759"/>
<evidence type="ECO:0000313" key="8">
    <source>
        <dbReference type="Proteomes" id="UP000245383"/>
    </source>
</evidence>
<keyword evidence="3" id="KW-0012">Acyltransferase</keyword>
<dbReference type="Pfam" id="PF01553">
    <property type="entry name" value="Acyltransferase"/>
    <property type="match status" value="1"/>
</dbReference>
<organism evidence="7 8">
    <name type="scientific">Smittium simulii</name>
    <dbReference type="NCBI Taxonomy" id="133385"/>
    <lineage>
        <taxon>Eukaryota</taxon>
        <taxon>Fungi</taxon>
        <taxon>Fungi incertae sedis</taxon>
        <taxon>Zoopagomycota</taxon>
        <taxon>Kickxellomycotina</taxon>
        <taxon>Harpellomycetes</taxon>
        <taxon>Harpellales</taxon>
        <taxon>Legeriomycetaceae</taxon>
        <taxon>Smittium</taxon>
    </lineage>
</organism>
<name>A0A2T9YCC7_9FUNG</name>
<evidence type="ECO:0000256" key="3">
    <source>
        <dbReference type="ARBA" id="ARBA00023315"/>
    </source>
</evidence>
<dbReference type="GO" id="GO:0005783">
    <property type="term" value="C:endoplasmic reticulum"/>
    <property type="evidence" value="ECO:0007669"/>
    <property type="project" value="TreeGrafter"/>
</dbReference>
<dbReference type="GO" id="GO:0016746">
    <property type="term" value="F:acyltransferase activity"/>
    <property type="evidence" value="ECO:0007669"/>
    <property type="project" value="UniProtKB-KW"/>
</dbReference>
<feature type="transmembrane region" description="Helical" evidence="4">
    <location>
        <begin position="288"/>
        <end position="306"/>
    </location>
</feature>
<evidence type="ECO:0000256" key="1">
    <source>
        <dbReference type="ARBA" id="ARBA00008655"/>
    </source>
</evidence>
<keyword evidence="2" id="KW-0808">Transferase</keyword>
<evidence type="ECO:0000256" key="4">
    <source>
        <dbReference type="SAM" id="Phobius"/>
    </source>
</evidence>
<gene>
    <name evidence="7" type="ORF">BB561_005082</name>
</gene>
<evidence type="ECO:0000256" key="5">
    <source>
        <dbReference type="SAM" id="SignalP"/>
    </source>
</evidence>
<feature type="chain" id="PRO_5015471136" description="Phospholipid/glycerol acyltransferase domain-containing protein" evidence="5">
    <location>
        <begin position="22"/>
        <end position="312"/>
    </location>
</feature>
<dbReference type="SUPFAM" id="SSF69593">
    <property type="entry name" value="Glycerol-3-phosphate (1)-acyltransferase"/>
    <property type="match status" value="1"/>
</dbReference>
<dbReference type="Proteomes" id="UP000245383">
    <property type="component" value="Unassembled WGS sequence"/>
</dbReference>
<evidence type="ECO:0000313" key="7">
    <source>
        <dbReference type="EMBL" id="PVU89988.1"/>
    </source>
</evidence>
<accession>A0A2T9YCC7</accession>
<keyword evidence="4" id="KW-1133">Transmembrane helix</keyword>
<dbReference type="Pfam" id="PF16076">
    <property type="entry name" value="Acyltransf_C"/>
    <property type="match status" value="1"/>
</dbReference>
<feature type="domain" description="Phospholipid/glycerol acyltransferase" evidence="6">
    <location>
        <begin position="53"/>
        <end position="175"/>
    </location>
</feature>
<comment type="similarity">
    <text evidence="1">Belongs to the 1-acyl-sn-glycerol-3-phosphate acyltransferase family.</text>
</comment>
<keyword evidence="4" id="KW-0812">Transmembrane</keyword>
<dbReference type="AlphaFoldDB" id="A0A2T9YCC7"/>
<proteinExistence type="inferred from homology"/>
<dbReference type="PANTHER" id="PTHR10983">
    <property type="entry name" value="1-ACYLGLYCEROL-3-PHOSPHATE ACYLTRANSFERASE-RELATED"/>
    <property type="match status" value="1"/>
</dbReference>
<keyword evidence="4" id="KW-0472">Membrane</keyword>
<sequence>MQIERWFASVLSFVFITFTPHDLIITLDKDIQHGLQKSSKDGLYHVFPENESVVVMSNHQLYTDWVYAWLVAKLQRLDGNMKIILKDSLRKLPIFGHGMQFFEFIFLKRNWEADKKTLDTSLTRIKNKSLPTILFLFPEGTTLSKNGRAKSKSFCEKNNLADFKYLLYPRSTGMHYCISQLSPDIKYVYDLTMGYDGLPRDGTGWPEEIYSLKNMFYNSIYPKKVCIHIRRFEVTSIPKTLPEFSNWLTQRFHEKELMLETFYKESSFIPNSSTNLNSIKNPFKMHQIILEMVTIWLGAFSIYYIFKFLLFA</sequence>
<protein>
    <recommendedName>
        <fullName evidence="6">Phospholipid/glycerol acyltransferase domain-containing protein</fullName>
    </recommendedName>
</protein>
<evidence type="ECO:0000256" key="2">
    <source>
        <dbReference type="ARBA" id="ARBA00022679"/>
    </source>
</evidence>
<keyword evidence="5" id="KW-0732">Signal</keyword>
<comment type="caution">
    <text evidence="7">The sequence shown here is derived from an EMBL/GenBank/DDBJ whole genome shotgun (WGS) entry which is preliminary data.</text>
</comment>
<dbReference type="SMART" id="SM00563">
    <property type="entry name" value="PlsC"/>
    <property type="match status" value="1"/>
</dbReference>
<feature type="signal peptide" evidence="5">
    <location>
        <begin position="1"/>
        <end position="21"/>
    </location>
</feature>
<dbReference type="EMBL" id="MBFR01000284">
    <property type="protein sequence ID" value="PVU89988.1"/>
    <property type="molecule type" value="Genomic_DNA"/>
</dbReference>
<evidence type="ECO:0000259" key="6">
    <source>
        <dbReference type="SMART" id="SM00563"/>
    </source>
</evidence>
<keyword evidence="8" id="KW-1185">Reference proteome</keyword>
<dbReference type="PANTHER" id="PTHR10983:SF16">
    <property type="entry name" value="LYSOCARDIOLIPIN ACYLTRANSFERASE 1"/>
    <property type="match status" value="1"/>
</dbReference>
<dbReference type="InterPro" id="IPR032098">
    <property type="entry name" value="Acyltransf_C"/>
</dbReference>
<dbReference type="InterPro" id="IPR002123">
    <property type="entry name" value="Plipid/glycerol_acylTrfase"/>
</dbReference>
<dbReference type="CDD" id="cd07990">
    <property type="entry name" value="LPLAT_LCLAT1-like"/>
    <property type="match status" value="1"/>
</dbReference>
<reference evidence="7 8" key="1">
    <citation type="journal article" date="2018" name="MBio">
        <title>Comparative Genomics Reveals the Core Gene Toolbox for the Fungus-Insect Symbiosis.</title>
        <authorList>
            <person name="Wang Y."/>
            <person name="Stata M."/>
            <person name="Wang W."/>
            <person name="Stajich J.E."/>
            <person name="White M.M."/>
            <person name="Moncalvo J.M."/>
        </authorList>
    </citation>
    <scope>NUCLEOTIDE SEQUENCE [LARGE SCALE GENOMIC DNA]</scope>
    <source>
        <strain evidence="7 8">SWE-8-4</strain>
    </source>
</reference>
<dbReference type="STRING" id="133385.A0A2T9YCC7"/>